<dbReference type="GO" id="GO:0003700">
    <property type="term" value="F:DNA-binding transcription factor activity"/>
    <property type="evidence" value="ECO:0007669"/>
    <property type="project" value="InterPro"/>
</dbReference>
<proteinExistence type="predicted"/>
<feature type="region of interest" description="Disordered" evidence="1">
    <location>
        <begin position="213"/>
        <end position="237"/>
    </location>
</feature>
<protein>
    <recommendedName>
        <fullName evidence="2">BZIP domain-containing protein</fullName>
    </recommendedName>
</protein>
<dbReference type="AlphaFoldDB" id="A0A0F7ZTF2"/>
<keyword evidence="4" id="KW-1185">Reference proteome</keyword>
<dbReference type="PANTHER" id="PTHR39607:SF1">
    <property type="entry name" value="B-ZIP TRANSCRIPTION FACTOR (EUROFUNG)"/>
    <property type="match status" value="1"/>
</dbReference>
<dbReference type="InterPro" id="IPR004827">
    <property type="entry name" value="bZIP"/>
</dbReference>
<dbReference type="EMBL" id="KQ030539">
    <property type="protein sequence ID" value="KJZ73008.1"/>
    <property type="molecule type" value="Genomic_DNA"/>
</dbReference>
<dbReference type="OrthoDB" id="194358at2759"/>
<dbReference type="PROSITE" id="PS00036">
    <property type="entry name" value="BZIP_BASIC"/>
    <property type="match status" value="1"/>
</dbReference>
<sequence>MVAAPSRLAMDCSTTFNVPAATSPTLSSANTCVGVFSPPLSPSTGNDDDSAKFTCRGKGRANCSKGRRKSSASALPNPRDLQKEDDWTRVKDPKEKKRIQNRVAQRTYRHRMKARLGELQARLDSHERRRFQHAIIQDNLQPLVIHGLCDPRTYNMTSVDGAGSYVSTGTPTPPLTGENLPSHLSILPENFHGSGLSEADAMFYCQRRDYFDSPPNSEASPRPSYGVPSSPTGPEIDHSVKVSGTFVADCLRFQAQLLQRLNSLQHQALDIPSSSTETSRTEMNCNGQKIAGQFNCDISPALDHPEEMKYDVEGISETCKIESPIGEILEPLTPAEQATHPCANAPFPQDLSAAEAEFCGEATTQPNFPGATPVQERMEVILRHMNALGIKSFDELFVSFYCDPFQNNSPLSEEQRLSRNRHLPKSISDVLRRASHWDGWERRGLEHEVFKAAEGFLAKEATSSQLDIVSEIKSLVDLEAVDQSRSSNDLTGVQNMFKEKLPNAWASAMASVTQNAPPWHCDRSNTALATLLLSQLAGRVSKKQLLALIAACI</sequence>
<dbReference type="Proteomes" id="UP000054481">
    <property type="component" value="Unassembled WGS sequence"/>
</dbReference>
<gene>
    <name evidence="3" type="ORF">HIM_07580</name>
</gene>
<evidence type="ECO:0000313" key="3">
    <source>
        <dbReference type="EMBL" id="KJZ73008.1"/>
    </source>
</evidence>
<dbReference type="InterPro" id="IPR052635">
    <property type="entry name" value="Sec_Metab_Biosynth_Reg"/>
</dbReference>
<dbReference type="CDD" id="cd14688">
    <property type="entry name" value="bZIP_YAP"/>
    <property type="match status" value="1"/>
</dbReference>
<feature type="region of interest" description="Disordered" evidence="1">
    <location>
        <begin position="57"/>
        <end position="101"/>
    </location>
</feature>
<evidence type="ECO:0000256" key="1">
    <source>
        <dbReference type="SAM" id="MobiDB-lite"/>
    </source>
</evidence>
<dbReference type="SUPFAM" id="SSF57959">
    <property type="entry name" value="Leucine zipper domain"/>
    <property type="match status" value="1"/>
</dbReference>
<evidence type="ECO:0000259" key="2">
    <source>
        <dbReference type="PROSITE" id="PS00036"/>
    </source>
</evidence>
<accession>A0A0F7ZTF2</accession>
<organism evidence="3 4">
    <name type="scientific">Hirsutella minnesotensis 3608</name>
    <dbReference type="NCBI Taxonomy" id="1043627"/>
    <lineage>
        <taxon>Eukaryota</taxon>
        <taxon>Fungi</taxon>
        <taxon>Dikarya</taxon>
        <taxon>Ascomycota</taxon>
        <taxon>Pezizomycotina</taxon>
        <taxon>Sordariomycetes</taxon>
        <taxon>Hypocreomycetidae</taxon>
        <taxon>Hypocreales</taxon>
        <taxon>Ophiocordycipitaceae</taxon>
        <taxon>Hirsutella</taxon>
    </lineage>
</organism>
<name>A0A0F7ZTF2_9HYPO</name>
<reference evidence="3 4" key="1">
    <citation type="journal article" date="2014" name="Genome Biol. Evol.">
        <title>Comparative genomics and transcriptomics analyses reveal divergent lifestyle features of nematode endoparasitic fungus Hirsutella minnesotensis.</title>
        <authorList>
            <person name="Lai Y."/>
            <person name="Liu K."/>
            <person name="Zhang X."/>
            <person name="Zhang X."/>
            <person name="Li K."/>
            <person name="Wang N."/>
            <person name="Shu C."/>
            <person name="Wu Y."/>
            <person name="Wang C."/>
            <person name="Bushley K.E."/>
            <person name="Xiang M."/>
            <person name="Liu X."/>
        </authorList>
    </citation>
    <scope>NUCLEOTIDE SEQUENCE [LARGE SCALE GENOMIC DNA]</scope>
    <source>
        <strain evidence="3 4">3608</strain>
    </source>
</reference>
<feature type="compositionally biased region" description="Basic and acidic residues" evidence="1">
    <location>
        <begin position="80"/>
        <end position="95"/>
    </location>
</feature>
<feature type="domain" description="BZIP" evidence="2">
    <location>
        <begin position="96"/>
        <end position="111"/>
    </location>
</feature>
<dbReference type="PANTHER" id="PTHR39607">
    <property type="entry name" value="XANTHOCILLIN BIOSYNTHESIS CLUSTER TRANSCRIPTION FACTOR XANC-RELATED"/>
    <property type="match status" value="1"/>
</dbReference>
<evidence type="ECO:0000313" key="4">
    <source>
        <dbReference type="Proteomes" id="UP000054481"/>
    </source>
</evidence>
<dbReference type="InterPro" id="IPR046347">
    <property type="entry name" value="bZIP_sf"/>
</dbReference>
<dbReference type="Gene3D" id="1.20.5.170">
    <property type="match status" value="1"/>
</dbReference>
<feature type="compositionally biased region" description="Basic residues" evidence="1">
    <location>
        <begin position="57"/>
        <end position="70"/>
    </location>
</feature>